<organism evidence="4 5">
    <name type="scientific">Desulfosporosinus lacus DSM 15449</name>
    <dbReference type="NCBI Taxonomy" id="1121420"/>
    <lineage>
        <taxon>Bacteria</taxon>
        <taxon>Bacillati</taxon>
        <taxon>Bacillota</taxon>
        <taxon>Clostridia</taxon>
        <taxon>Eubacteriales</taxon>
        <taxon>Desulfitobacteriaceae</taxon>
        <taxon>Desulfosporosinus</taxon>
    </lineage>
</organism>
<reference evidence="5" key="1">
    <citation type="submission" date="2016-11" db="EMBL/GenBank/DDBJ databases">
        <authorList>
            <person name="Varghese N."/>
            <person name="Submissions S."/>
        </authorList>
    </citation>
    <scope>NUCLEOTIDE SEQUENCE [LARGE SCALE GENOMIC DNA]</scope>
    <source>
        <strain evidence="5">DSM 15449</strain>
    </source>
</reference>
<dbReference type="Pfam" id="PF00941">
    <property type="entry name" value="FAD_binding_5"/>
    <property type="match status" value="1"/>
</dbReference>
<protein>
    <submittedName>
        <fullName evidence="4">Xanthine dehydrogenase YagS FAD-binding subunit</fullName>
    </submittedName>
</protein>
<accession>A0A1M5Z670</accession>
<dbReference type="InterPro" id="IPR016169">
    <property type="entry name" value="FAD-bd_PCMH_sub2"/>
</dbReference>
<evidence type="ECO:0000259" key="3">
    <source>
        <dbReference type="PROSITE" id="PS51387"/>
    </source>
</evidence>
<proteinExistence type="predicted"/>
<dbReference type="PROSITE" id="PS51387">
    <property type="entry name" value="FAD_PCMH"/>
    <property type="match status" value="1"/>
</dbReference>
<dbReference type="InterPro" id="IPR016166">
    <property type="entry name" value="FAD-bd_PCMH"/>
</dbReference>
<dbReference type="InterPro" id="IPR036318">
    <property type="entry name" value="FAD-bd_PCMH-like_sf"/>
</dbReference>
<gene>
    <name evidence="4" type="ORF">SAMN02746098_02996</name>
</gene>
<dbReference type="InterPro" id="IPR002346">
    <property type="entry name" value="Mopterin_DH_FAD-bd"/>
</dbReference>
<dbReference type="SMART" id="SM01092">
    <property type="entry name" value="CO_deh_flav_C"/>
    <property type="match status" value="1"/>
</dbReference>
<dbReference type="SUPFAM" id="SSF56176">
    <property type="entry name" value="FAD-binding/transporter-associated domain-like"/>
    <property type="match status" value="1"/>
</dbReference>
<evidence type="ECO:0000313" key="4">
    <source>
        <dbReference type="EMBL" id="SHI19742.1"/>
    </source>
</evidence>
<dbReference type="InterPro" id="IPR016167">
    <property type="entry name" value="FAD-bd_PCMH_sub1"/>
</dbReference>
<dbReference type="InterPro" id="IPR005107">
    <property type="entry name" value="CO_DH_flav_C"/>
</dbReference>
<dbReference type="EMBL" id="FQXJ01000010">
    <property type="protein sequence ID" value="SHI19742.1"/>
    <property type="molecule type" value="Genomic_DNA"/>
</dbReference>
<dbReference type="SUPFAM" id="SSF55447">
    <property type="entry name" value="CO dehydrogenase flavoprotein C-terminal domain-like"/>
    <property type="match status" value="1"/>
</dbReference>
<dbReference type="GO" id="GO:0071949">
    <property type="term" value="F:FAD binding"/>
    <property type="evidence" value="ECO:0007669"/>
    <property type="project" value="InterPro"/>
</dbReference>
<dbReference type="PANTHER" id="PTHR42659:SF9">
    <property type="entry name" value="XANTHINE DEHYDROGENASE FAD-BINDING SUBUNIT XDHB-RELATED"/>
    <property type="match status" value="1"/>
</dbReference>
<dbReference type="InterPro" id="IPR036683">
    <property type="entry name" value="CO_DH_flav_C_dom_sf"/>
</dbReference>
<dbReference type="STRING" id="1121420.SAMN02746098_02996"/>
<dbReference type="GO" id="GO:0016491">
    <property type="term" value="F:oxidoreductase activity"/>
    <property type="evidence" value="ECO:0007669"/>
    <property type="project" value="UniProtKB-KW"/>
</dbReference>
<evidence type="ECO:0000256" key="2">
    <source>
        <dbReference type="ARBA" id="ARBA00023002"/>
    </source>
</evidence>
<dbReference type="InterPro" id="IPR051312">
    <property type="entry name" value="Diverse_Substr_Oxidored"/>
</dbReference>
<dbReference type="Gene3D" id="3.30.43.10">
    <property type="entry name" value="Uridine Diphospho-n-acetylenolpyruvylglucosamine Reductase, domain 2"/>
    <property type="match status" value="1"/>
</dbReference>
<dbReference type="AlphaFoldDB" id="A0A1M5Z670"/>
<dbReference type="Pfam" id="PF03450">
    <property type="entry name" value="CO_deh_flav_C"/>
    <property type="match status" value="1"/>
</dbReference>
<evidence type="ECO:0000256" key="1">
    <source>
        <dbReference type="ARBA" id="ARBA00022630"/>
    </source>
</evidence>
<dbReference type="Gene3D" id="3.30.465.10">
    <property type="match status" value="1"/>
</dbReference>
<dbReference type="OrthoDB" id="9789842at2"/>
<dbReference type="PANTHER" id="PTHR42659">
    <property type="entry name" value="XANTHINE DEHYDROGENASE SUBUNIT C-RELATED"/>
    <property type="match status" value="1"/>
</dbReference>
<dbReference type="Gene3D" id="3.30.390.50">
    <property type="entry name" value="CO dehydrogenase flavoprotein, C-terminal domain"/>
    <property type="match status" value="1"/>
</dbReference>
<keyword evidence="2" id="KW-0560">Oxidoreductase</keyword>
<keyword evidence="5" id="KW-1185">Reference proteome</keyword>
<sequence>MKAFAHINACSVGEVIQLLAKYQGKAKLNAGGTDLLGVLKDRILPDYPELIINIKTITQLNSIEENDEGLRIGALTPLINIIASPLVEKTYSILKEAAVTVASPQIRNMATMGGNLCQDTRCWYYRYPDEIGGMIKCFRKGGKTCPAVTGENRYHAIMEARKCFAVCPSDMAVVLTVLGATLTIAGGGGTRDISVEEFFTPMGNVLVPDEMITMINIPKPSPVASQNFLKFTLRKPIDFAIVSAASLITIDRGICTDARVILGAVAWKPIRVSEAEGFLRGKELTEEVIAEGARLALVGAKPLSKNAYKVDIAKTLVKRAVAGC</sequence>
<evidence type="ECO:0000313" key="5">
    <source>
        <dbReference type="Proteomes" id="UP000183954"/>
    </source>
</evidence>
<dbReference type="RefSeq" id="WP_073030525.1">
    <property type="nucleotide sequence ID" value="NZ_FQXJ01000010.1"/>
</dbReference>
<name>A0A1M5Z670_9FIRM</name>
<feature type="domain" description="FAD-binding PCMH-type" evidence="3">
    <location>
        <begin position="1"/>
        <end position="222"/>
    </location>
</feature>
<dbReference type="Proteomes" id="UP000183954">
    <property type="component" value="Unassembled WGS sequence"/>
</dbReference>
<keyword evidence="1" id="KW-0285">Flavoprotein</keyword>